<dbReference type="InterPro" id="IPR022412">
    <property type="entry name" value="Quinolinate_PRibosylTrfase_N"/>
</dbReference>
<evidence type="ECO:0000256" key="3">
    <source>
        <dbReference type="ARBA" id="ARBA00022676"/>
    </source>
</evidence>
<dbReference type="InterPro" id="IPR037128">
    <property type="entry name" value="Quinolinate_PRibosylTase_N_sf"/>
</dbReference>
<dbReference type="PANTHER" id="PTHR32179:SF4">
    <property type="entry name" value="PYROPHOSPHORYLASE MODD-RELATED"/>
    <property type="match status" value="1"/>
</dbReference>
<keyword evidence="9" id="KW-1185">Reference proteome</keyword>
<feature type="domain" description="Quinolinate phosphoribosyl transferase N-terminal" evidence="7">
    <location>
        <begin position="23"/>
        <end position="106"/>
    </location>
</feature>
<reference evidence="8 9" key="1">
    <citation type="journal article" date="2007" name="Proc. Natl. Acad. Sci. U.S.A.">
        <title>The genome of Syntrophus aciditrophicus: life at the thermodynamic limit of microbial growth.</title>
        <authorList>
            <person name="McInerney M.J."/>
            <person name="Rohlin L."/>
            <person name="Mouttaki H."/>
            <person name="Kim U."/>
            <person name="Krupp R.S."/>
            <person name="Rios-Hernandez L."/>
            <person name="Sieber J."/>
            <person name="Struchtemeyer C.G."/>
            <person name="Bhattacharyya A."/>
            <person name="Campbell J.W."/>
            <person name="Gunsalus R.P."/>
        </authorList>
    </citation>
    <scope>NUCLEOTIDE SEQUENCE [LARGE SCALE GENOMIC DNA]</scope>
    <source>
        <strain evidence="8 9">SB</strain>
    </source>
</reference>
<dbReference type="NCBIfam" id="TIGR01334">
    <property type="entry name" value="modD"/>
    <property type="match status" value="1"/>
</dbReference>
<dbReference type="GO" id="GO:0004514">
    <property type="term" value="F:nicotinate-nucleotide diphosphorylase (carboxylating) activity"/>
    <property type="evidence" value="ECO:0007669"/>
    <property type="project" value="InterPro"/>
</dbReference>
<dbReference type="InterPro" id="IPR027277">
    <property type="entry name" value="NadC/ModD"/>
</dbReference>
<dbReference type="InterPro" id="IPR002638">
    <property type="entry name" value="Quinolinate_PRibosylTrfase_C"/>
</dbReference>
<dbReference type="STRING" id="56780.SYN_00382"/>
<evidence type="ECO:0000256" key="4">
    <source>
        <dbReference type="ARBA" id="ARBA00022679"/>
    </source>
</evidence>
<dbReference type="CDD" id="cd01573">
    <property type="entry name" value="modD_like"/>
    <property type="match status" value="1"/>
</dbReference>
<dbReference type="Proteomes" id="UP000001933">
    <property type="component" value="Chromosome"/>
</dbReference>
<evidence type="ECO:0000259" key="6">
    <source>
        <dbReference type="Pfam" id="PF01729"/>
    </source>
</evidence>
<keyword evidence="4 5" id="KW-0808">Transferase</keyword>
<dbReference type="Pfam" id="PF02749">
    <property type="entry name" value="QRPTase_N"/>
    <property type="match status" value="1"/>
</dbReference>
<comment type="similarity">
    <text evidence="1 5">Belongs to the NadC/ModD family.</text>
</comment>
<dbReference type="KEGG" id="sat:SYN_00382"/>
<dbReference type="EMBL" id="CP000252">
    <property type="protein sequence ID" value="ABC78773.1"/>
    <property type="molecule type" value="Genomic_DNA"/>
</dbReference>
<dbReference type="OrthoDB" id="9782546at2"/>
<dbReference type="SUPFAM" id="SSF54675">
    <property type="entry name" value="Nicotinate/Quinolinate PRTase N-terminal domain-like"/>
    <property type="match status" value="1"/>
</dbReference>
<dbReference type="InParanoid" id="Q2LXG7"/>
<feature type="domain" description="Quinolinate phosphoribosyl transferase C-terminal" evidence="6">
    <location>
        <begin position="108"/>
        <end position="275"/>
    </location>
</feature>
<evidence type="ECO:0000313" key="9">
    <source>
        <dbReference type="Proteomes" id="UP000001933"/>
    </source>
</evidence>
<evidence type="ECO:0000313" key="8">
    <source>
        <dbReference type="EMBL" id="ABC78773.1"/>
    </source>
</evidence>
<dbReference type="PIRSF" id="PIRSF006250">
    <property type="entry name" value="NadC_ModD"/>
    <property type="match status" value="1"/>
</dbReference>
<evidence type="ECO:0000256" key="2">
    <source>
        <dbReference type="ARBA" id="ARBA00019205"/>
    </source>
</evidence>
<dbReference type="FunFam" id="3.20.20.70:FF:000030">
    <property type="entry name" value="Nicotinate-nucleotide pyrophosphorylase, carboxylating"/>
    <property type="match status" value="1"/>
</dbReference>
<evidence type="ECO:0000256" key="5">
    <source>
        <dbReference type="PIRNR" id="PIRNR006250"/>
    </source>
</evidence>
<dbReference type="PANTHER" id="PTHR32179">
    <property type="entry name" value="NICOTINATE-NUCLEOTIDE PYROPHOSPHORYLASE [CARBOXYLATING]"/>
    <property type="match status" value="1"/>
</dbReference>
<dbReference type="Pfam" id="PF01729">
    <property type="entry name" value="QRPTase_C"/>
    <property type="match status" value="1"/>
</dbReference>
<proteinExistence type="inferred from homology"/>
<evidence type="ECO:0000256" key="1">
    <source>
        <dbReference type="ARBA" id="ARBA00009400"/>
    </source>
</evidence>
<accession>Q2LXG7</accession>
<dbReference type="InterPro" id="IPR006242">
    <property type="entry name" value="ModD"/>
</dbReference>
<keyword evidence="3 5" id="KW-0328">Glycosyltransferase</keyword>
<organism evidence="8 9">
    <name type="scientific">Syntrophus aciditrophicus (strain SB)</name>
    <dbReference type="NCBI Taxonomy" id="56780"/>
    <lineage>
        <taxon>Bacteria</taxon>
        <taxon>Pseudomonadati</taxon>
        <taxon>Thermodesulfobacteriota</taxon>
        <taxon>Syntrophia</taxon>
        <taxon>Syntrophales</taxon>
        <taxon>Syntrophaceae</taxon>
        <taxon>Syntrophus</taxon>
    </lineage>
</organism>
<dbReference type="GO" id="GO:0009435">
    <property type="term" value="P:NAD+ biosynthetic process"/>
    <property type="evidence" value="ECO:0007669"/>
    <property type="project" value="InterPro"/>
</dbReference>
<evidence type="ECO:0000259" key="7">
    <source>
        <dbReference type="Pfam" id="PF02749"/>
    </source>
</evidence>
<sequence length="307" mass="33489">MIMFYIPDHYIETLINEDLQLMDVTTLSMGIEDLPGRLTCYPKRECVIAGVEEAACIFTKIGAEAEIMIPSGRRVEEGKICLAVVGTAGMLHAGWKVAQNVMEYASGIATRTAEMVRNARAVKPDIKIAVTRKHFPGAKALSLKAALAGGASIHRLGLSDSILAFEQHRVFAGTDDDFLSLIPAMAREFPEKKIAVETDSPEEGLSFVRAGAHVVQCERFTFEELAEFVSAAKQLNPSLEISAAGGINASNAAEYAATGVDFLVTSWIYFGKPEDVKVRMTCERYEGEREKVLKFSSGHYNTVQCNG</sequence>
<dbReference type="Gene3D" id="3.20.20.70">
    <property type="entry name" value="Aldolase class I"/>
    <property type="match status" value="1"/>
</dbReference>
<dbReference type="InterPro" id="IPR036068">
    <property type="entry name" value="Nicotinate_pribotase-like_C"/>
</dbReference>
<dbReference type="HOGENOM" id="CLU_039622_2_1_7"/>
<name>Q2LXG7_SYNAS</name>
<gene>
    <name evidence="8" type="ORF">SYN_00382</name>
</gene>
<dbReference type="Gene3D" id="3.90.1170.20">
    <property type="entry name" value="Quinolinate phosphoribosyl transferase, N-terminal domain"/>
    <property type="match status" value="1"/>
</dbReference>
<dbReference type="eggNOG" id="COG0157">
    <property type="taxonomic scope" value="Bacteria"/>
</dbReference>
<dbReference type="InterPro" id="IPR013785">
    <property type="entry name" value="Aldolase_TIM"/>
</dbReference>
<dbReference type="GO" id="GO:0034213">
    <property type="term" value="P:quinolinate catabolic process"/>
    <property type="evidence" value="ECO:0007669"/>
    <property type="project" value="TreeGrafter"/>
</dbReference>
<dbReference type="SUPFAM" id="SSF51690">
    <property type="entry name" value="Nicotinate/Quinolinate PRTase C-terminal domain-like"/>
    <property type="match status" value="1"/>
</dbReference>
<protein>
    <recommendedName>
        <fullName evidence="2">Putative pyrophosphorylase ModD</fullName>
    </recommendedName>
</protein>
<dbReference type="AlphaFoldDB" id="Q2LXG7"/>
<dbReference type="GO" id="GO:0005737">
    <property type="term" value="C:cytoplasm"/>
    <property type="evidence" value="ECO:0007669"/>
    <property type="project" value="TreeGrafter"/>
</dbReference>